<evidence type="ECO:0000313" key="1">
    <source>
        <dbReference type="EMBL" id="PIL36782.1"/>
    </source>
</evidence>
<dbReference type="EMBL" id="AYKW01000001">
    <property type="protein sequence ID" value="PIL36782.1"/>
    <property type="molecule type" value="Genomic_DNA"/>
</dbReference>
<dbReference type="AlphaFoldDB" id="A0A2G8SSS5"/>
<reference evidence="1 2" key="1">
    <citation type="journal article" date="2015" name="Sci. Rep.">
        <title>Chromosome-level genome map provides insights into diverse defense mechanisms in the medicinal fungus Ganoderma sinense.</title>
        <authorList>
            <person name="Zhu Y."/>
            <person name="Xu J."/>
            <person name="Sun C."/>
            <person name="Zhou S."/>
            <person name="Xu H."/>
            <person name="Nelson D.R."/>
            <person name="Qian J."/>
            <person name="Song J."/>
            <person name="Luo H."/>
            <person name="Xiang L."/>
            <person name="Li Y."/>
            <person name="Xu Z."/>
            <person name="Ji A."/>
            <person name="Wang L."/>
            <person name="Lu S."/>
            <person name="Hayward A."/>
            <person name="Sun W."/>
            <person name="Li X."/>
            <person name="Schwartz D.C."/>
            <person name="Wang Y."/>
            <person name="Chen S."/>
        </authorList>
    </citation>
    <scope>NUCLEOTIDE SEQUENCE [LARGE SCALE GENOMIC DNA]</scope>
    <source>
        <strain evidence="1 2">ZZ0214-1</strain>
    </source>
</reference>
<dbReference type="PANTHER" id="PTHR38846:SF1">
    <property type="entry name" value="C3H1-TYPE DOMAIN-CONTAINING PROTEIN"/>
    <property type="match status" value="1"/>
</dbReference>
<dbReference type="PANTHER" id="PTHR38846">
    <property type="entry name" value="C3H1-TYPE DOMAIN-CONTAINING PROTEIN"/>
    <property type="match status" value="1"/>
</dbReference>
<comment type="caution">
    <text evidence="1">The sequence shown here is derived from an EMBL/GenBank/DDBJ whole genome shotgun (WGS) entry which is preliminary data.</text>
</comment>
<proteinExistence type="predicted"/>
<dbReference type="OrthoDB" id="6105938at2759"/>
<gene>
    <name evidence="1" type="ORF">GSI_00472</name>
</gene>
<protein>
    <submittedName>
        <fullName evidence="1">Uncharacterized protein</fullName>
    </submittedName>
</protein>
<name>A0A2G8SSS5_9APHY</name>
<keyword evidence="2" id="KW-1185">Reference proteome</keyword>
<organism evidence="1 2">
    <name type="scientific">Ganoderma sinense ZZ0214-1</name>
    <dbReference type="NCBI Taxonomy" id="1077348"/>
    <lineage>
        <taxon>Eukaryota</taxon>
        <taxon>Fungi</taxon>
        <taxon>Dikarya</taxon>
        <taxon>Basidiomycota</taxon>
        <taxon>Agaricomycotina</taxon>
        <taxon>Agaricomycetes</taxon>
        <taxon>Polyporales</taxon>
        <taxon>Polyporaceae</taxon>
        <taxon>Ganoderma</taxon>
    </lineage>
</organism>
<sequence>MCQWFGWNKDERLLAYDAFHQAIVTQFNATYGADVDNLASWQLLCLVLRINPVPPDLITCRKRVLATYVNIFDLLAFPISGPPQIFPTEVALSKYSIREDKVFPRHMVAPDSLLFALLRHICHPRPQPKKKGGRSR</sequence>
<dbReference type="STRING" id="1077348.A0A2G8SSS5"/>
<evidence type="ECO:0000313" key="2">
    <source>
        <dbReference type="Proteomes" id="UP000230002"/>
    </source>
</evidence>
<accession>A0A2G8SSS5</accession>
<dbReference type="Proteomes" id="UP000230002">
    <property type="component" value="Unassembled WGS sequence"/>
</dbReference>